<evidence type="ECO:0000313" key="1">
    <source>
        <dbReference type="EMBL" id="GBN77305.1"/>
    </source>
</evidence>
<reference evidence="1 2" key="1">
    <citation type="journal article" date="2019" name="Sci. Rep.">
        <title>Orb-weaving spider Araneus ventricosus genome elucidates the spidroin gene catalogue.</title>
        <authorList>
            <person name="Kono N."/>
            <person name="Nakamura H."/>
            <person name="Ohtoshi R."/>
            <person name="Moran D.A.P."/>
            <person name="Shinohara A."/>
            <person name="Yoshida Y."/>
            <person name="Fujiwara M."/>
            <person name="Mori M."/>
            <person name="Tomita M."/>
            <person name="Arakawa K."/>
        </authorList>
    </citation>
    <scope>NUCLEOTIDE SEQUENCE [LARGE SCALE GENOMIC DNA]</scope>
</reference>
<proteinExistence type="predicted"/>
<name>A0A4Y2RQY4_ARAVE</name>
<dbReference type="PANTHER" id="PTHR46060:SF1">
    <property type="entry name" value="MARINER MOS1 TRANSPOSASE-LIKE PROTEIN"/>
    <property type="match status" value="1"/>
</dbReference>
<dbReference type="AlphaFoldDB" id="A0A4Y2RQY4"/>
<sequence length="163" mass="18913">MKEIDKGRKALVHITFQHNHHGCLSIWTIGAPISQNWHRRNQGQVAESLRRLNDDFLDIDIGSEMAICQVLLQQSEEMKITWCENRSRNRCAELSSTSTTETLEHPPYSQDLAPSDFHLFGLLKKYLAGLHFRTDAEVQEAVIKWIRDLDPDFFYAGFDKFVH</sequence>
<comment type="caution">
    <text evidence="1">The sequence shown here is derived from an EMBL/GenBank/DDBJ whole genome shotgun (WGS) entry which is preliminary data.</text>
</comment>
<evidence type="ECO:0008006" key="3">
    <source>
        <dbReference type="Google" id="ProtNLM"/>
    </source>
</evidence>
<dbReference type="EMBL" id="BGPR01017792">
    <property type="protein sequence ID" value="GBN77305.1"/>
    <property type="molecule type" value="Genomic_DNA"/>
</dbReference>
<gene>
    <name evidence="1" type="ORF">AVEN_272331_1</name>
</gene>
<protein>
    <recommendedName>
        <fullName evidence="3">Histone-lysine N-methyltransferase SETMAR</fullName>
    </recommendedName>
</protein>
<dbReference type="GO" id="GO:0003676">
    <property type="term" value="F:nucleic acid binding"/>
    <property type="evidence" value="ECO:0007669"/>
    <property type="project" value="InterPro"/>
</dbReference>
<dbReference type="Gene3D" id="3.30.420.10">
    <property type="entry name" value="Ribonuclease H-like superfamily/Ribonuclease H"/>
    <property type="match status" value="1"/>
</dbReference>
<evidence type="ECO:0000313" key="2">
    <source>
        <dbReference type="Proteomes" id="UP000499080"/>
    </source>
</evidence>
<keyword evidence="2" id="KW-1185">Reference proteome</keyword>
<dbReference type="InterPro" id="IPR036397">
    <property type="entry name" value="RNaseH_sf"/>
</dbReference>
<dbReference type="OrthoDB" id="6432034at2759"/>
<accession>A0A4Y2RQY4</accession>
<dbReference type="PANTHER" id="PTHR46060">
    <property type="entry name" value="MARINER MOS1 TRANSPOSASE-LIKE PROTEIN"/>
    <property type="match status" value="1"/>
</dbReference>
<organism evidence="1 2">
    <name type="scientific">Araneus ventricosus</name>
    <name type="common">Orbweaver spider</name>
    <name type="synonym">Epeira ventricosa</name>
    <dbReference type="NCBI Taxonomy" id="182803"/>
    <lineage>
        <taxon>Eukaryota</taxon>
        <taxon>Metazoa</taxon>
        <taxon>Ecdysozoa</taxon>
        <taxon>Arthropoda</taxon>
        <taxon>Chelicerata</taxon>
        <taxon>Arachnida</taxon>
        <taxon>Araneae</taxon>
        <taxon>Araneomorphae</taxon>
        <taxon>Entelegynae</taxon>
        <taxon>Araneoidea</taxon>
        <taxon>Araneidae</taxon>
        <taxon>Araneus</taxon>
    </lineage>
</organism>
<dbReference type="InterPro" id="IPR052709">
    <property type="entry name" value="Transposase-MT_Hybrid"/>
</dbReference>
<dbReference type="Proteomes" id="UP000499080">
    <property type="component" value="Unassembled WGS sequence"/>
</dbReference>